<name>A0A411BHE5_9CAUD</name>
<proteinExistence type="predicted"/>
<reference evidence="1 2" key="1">
    <citation type="submission" date="2018-08" db="EMBL/GenBank/DDBJ databases">
        <title>SeSz_2, Complete genome sequences of 3 novel enterobacteria, Pakpunavirus like phages.</title>
        <authorList>
            <person name="Yuan S."/>
            <person name="Ma Y."/>
            <person name="Liu Q."/>
        </authorList>
    </citation>
    <scope>NUCLEOTIDE SEQUENCE [LARGE SCALE GENOMIC DNA]</scope>
</reference>
<organism evidence="1 2">
    <name type="scientific">Salmonella phage SeSz-2</name>
    <dbReference type="NCBI Taxonomy" id="2419753"/>
    <lineage>
        <taxon>Viruses</taxon>
        <taxon>Duplodnaviria</taxon>
        <taxon>Heunggongvirae</taxon>
        <taxon>Uroviricota</taxon>
        <taxon>Caudoviricetes</taxon>
        <taxon>Skatevirus</taxon>
        <taxon>Skatevirus SeSz2</taxon>
    </lineage>
</organism>
<dbReference type="Proteomes" id="UP000289670">
    <property type="component" value="Segment"/>
</dbReference>
<evidence type="ECO:0000313" key="1">
    <source>
        <dbReference type="EMBL" id="QAY00900.1"/>
    </source>
</evidence>
<dbReference type="EMBL" id="MH791412">
    <property type="protein sequence ID" value="QAY00900.1"/>
    <property type="molecule type" value="Genomic_DNA"/>
</dbReference>
<protein>
    <submittedName>
        <fullName evidence="1">Uncharacterized protein</fullName>
    </submittedName>
</protein>
<gene>
    <name evidence="1" type="ORF">SeSz2_41</name>
</gene>
<evidence type="ECO:0000313" key="2">
    <source>
        <dbReference type="Proteomes" id="UP000289670"/>
    </source>
</evidence>
<accession>A0A411BHE5</accession>
<sequence length="75" mass="8546">MTFKYGGVVDSINTFIFGEVAMPSEPPTHKRLSREPVAYIVTNNRGKRYLVFSGSVEHENAVMFGYKTKPLYEEI</sequence>
<keyword evidence="2" id="KW-1185">Reference proteome</keyword>